<dbReference type="SUPFAM" id="SSF159672">
    <property type="entry name" value="CbiG N-terminal domain-like"/>
    <property type="match status" value="1"/>
</dbReference>
<keyword evidence="3" id="KW-0378">Hydrolase</keyword>
<dbReference type="AlphaFoldDB" id="A0A1H6K3P3"/>
<dbReference type="InterPro" id="IPR036518">
    <property type="entry name" value="CobE/GbiG_C_sf"/>
</dbReference>
<proteinExistence type="predicted"/>
<dbReference type="PANTHER" id="PTHR37477">
    <property type="entry name" value="COBALT-PRECORRIN-5A HYDROLASE"/>
    <property type="match status" value="1"/>
</dbReference>
<dbReference type="SUPFAM" id="SSF159664">
    <property type="entry name" value="CobE/GbiG C-terminal domain-like"/>
    <property type="match status" value="1"/>
</dbReference>
<feature type="domain" description="CobE/GbiG C-terminal" evidence="1">
    <location>
        <begin position="215"/>
        <end position="332"/>
    </location>
</feature>
<gene>
    <name evidence="3" type="ORF">SAMN02910265_02032</name>
</gene>
<dbReference type="OrthoDB" id="9781023at2"/>
<dbReference type="Gene3D" id="3.40.50.11220">
    <property type="match status" value="1"/>
</dbReference>
<organism evidence="3 4">
    <name type="scientific">Ruminococcus flavefaciens</name>
    <dbReference type="NCBI Taxonomy" id="1265"/>
    <lineage>
        <taxon>Bacteria</taxon>
        <taxon>Bacillati</taxon>
        <taxon>Bacillota</taxon>
        <taxon>Clostridia</taxon>
        <taxon>Eubacteriales</taxon>
        <taxon>Oscillospiraceae</taxon>
        <taxon>Ruminococcus</taxon>
    </lineage>
</organism>
<dbReference type="Pfam" id="PF11760">
    <property type="entry name" value="CbiG_N"/>
    <property type="match status" value="1"/>
</dbReference>
<protein>
    <submittedName>
        <fullName evidence="3">Cobalt-precorrin 5A hydrolase</fullName>
    </submittedName>
</protein>
<dbReference type="InterPro" id="IPR002750">
    <property type="entry name" value="CobE/GbiG_C"/>
</dbReference>
<evidence type="ECO:0000313" key="4">
    <source>
        <dbReference type="Proteomes" id="UP000183190"/>
    </source>
</evidence>
<dbReference type="PANTHER" id="PTHR37477:SF1">
    <property type="entry name" value="COBALT-PRECORRIN-5A HYDROLASE"/>
    <property type="match status" value="1"/>
</dbReference>
<dbReference type="Proteomes" id="UP000183190">
    <property type="component" value="Unassembled WGS sequence"/>
</dbReference>
<dbReference type="Pfam" id="PF01890">
    <property type="entry name" value="CbiG_C"/>
    <property type="match status" value="1"/>
</dbReference>
<evidence type="ECO:0000259" key="1">
    <source>
        <dbReference type="Pfam" id="PF01890"/>
    </source>
</evidence>
<reference evidence="3 4" key="1">
    <citation type="submission" date="2016-10" db="EMBL/GenBank/DDBJ databases">
        <authorList>
            <person name="de Groot N.N."/>
        </authorList>
    </citation>
    <scope>NUCLEOTIDE SEQUENCE [LARGE SCALE GENOMIC DNA]</scope>
    <source>
        <strain evidence="3 4">YAD2003</strain>
    </source>
</reference>
<dbReference type="Gene3D" id="3.30.420.180">
    <property type="entry name" value="CobE/GbiG C-terminal domain"/>
    <property type="match status" value="1"/>
</dbReference>
<dbReference type="InterPro" id="IPR021744">
    <property type="entry name" value="CbiG_N"/>
</dbReference>
<dbReference type="InterPro" id="IPR038029">
    <property type="entry name" value="GbiG_N_sf"/>
</dbReference>
<dbReference type="EMBL" id="FNWV01000006">
    <property type="protein sequence ID" value="SEH66383.1"/>
    <property type="molecule type" value="Genomic_DNA"/>
</dbReference>
<sequence length="345" mass="37224">MNISIFSVTENGRQLSQRVAEMLRGEHFVSRYCFHKHTDDDSAVFWNMGSMVGRLFQRSDAFIFICACGIAVRAVAPYLGTKADDPAVIVMDDHGKFAIPVLSGHIGGANCLAEIIAESVGGTAVITTATDVGGKFSPDSFAVANDLMITDLKAAKEIAAAVIDDEKIGFSTEYPHSSLPDELTAFGICRTGIYVGNDISAKPFDVTLRLLPRNIVLGIGCKKGTPEADIEKAVLETLERYRVDIRTISEISTIDIKKNEEGLCAFAEKYSLPVKTYTAEELMSVSGNFESSDFVLETTGADNVCERSAVLCSGGKLVIHKTAGDGVTVAAAEKPIYLDFERKIL</sequence>
<evidence type="ECO:0000259" key="2">
    <source>
        <dbReference type="Pfam" id="PF11760"/>
    </source>
</evidence>
<accession>A0A1H6K3P3</accession>
<name>A0A1H6K3P3_RUMFL</name>
<dbReference type="GO" id="GO:0009236">
    <property type="term" value="P:cobalamin biosynthetic process"/>
    <property type="evidence" value="ECO:0007669"/>
    <property type="project" value="InterPro"/>
</dbReference>
<evidence type="ECO:0000313" key="3">
    <source>
        <dbReference type="EMBL" id="SEH66383.1"/>
    </source>
</evidence>
<feature type="domain" description="Cobalamin synthesis G N-terminal" evidence="2">
    <location>
        <begin position="51"/>
        <end position="131"/>
    </location>
</feature>
<dbReference type="GO" id="GO:0016787">
    <property type="term" value="F:hydrolase activity"/>
    <property type="evidence" value="ECO:0007669"/>
    <property type="project" value="UniProtKB-KW"/>
</dbReference>
<dbReference type="RefSeq" id="WP_074717010.1">
    <property type="nucleotide sequence ID" value="NZ_FNWV01000006.1"/>
</dbReference>
<dbReference type="InterPro" id="IPR052553">
    <property type="entry name" value="CbiG_hydrolase"/>
</dbReference>